<comment type="caution">
    <text evidence="8">The sequence shown here is derived from an EMBL/GenBank/DDBJ whole genome shotgun (WGS) entry which is preliminary data.</text>
</comment>
<evidence type="ECO:0000313" key="8">
    <source>
        <dbReference type="EMBL" id="TDO96211.1"/>
    </source>
</evidence>
<comment type="similarity">
    <text evidence="1 5">Belongs to the FlgD family.</text>
</comment>
<feature type="domain" description="FlgD/Vpr Ig-like" evidence="6">
    <location>
        <begin position="118"/>
        <end position="189"/>
    </location>
</feature>
<evidence type="ECO:0000313" key="9">
    <source>
        <dbReference type="Proteomes" id="UP000294656"/>
    </source>
</evidence>
<evidence type="ECO:0000256" key="2">
    <source>
        <dbReference type="ARBA" id="ARBA00016013"/>
    </source>
</evidence>
<dbReference type="InterPro" id="IPR005648">
    <property type="entry name" value="FlgD"/>
</dbReference>
<dbReference type="EMBL" id="SNXC01000014">
    <property type="protein sequence ID" value="TDO96211.1"/>
    <property type="molecule type" value="Genomic_DNA"/>
</dbReference>
<evidence type="ECO:0000256" key="3">
    <source>
        <dbReference type="ARBA" id="ARBA00022795"/>
    </source>
</evidence>
<dbReference type="OrthoDB" id="9785233at2"/>
<dbReference type="Proteomes" id="UP000294656">
    <property type="component" value="Unassembled WGS sequence"/>
</dbReference>
<dbReference type="Pfam" id="PF03963">
    <property type="entry name" value="FlgD"/>
    <property type="match status" value="1"/>
</dbReference>
<dbReference type="InterPro" id="IPR025965">
    <property type="entry name" value="FlgD/Vpr_Ig-like"/>
</dbReference>
<evidence type="ECO:0000256" key="5">
    <source>
        <dbReference type="RuleBase" id="RU362076"/>
    </source>
</evidence>
<protein>
    <recommendedName>
        <fullName evidence="2 5">Basal-body rod modification protein FlgD</fullName>
    </recommendedName>
</protein>
<evidence type="ECO:0000259" key="7">
    <source>
        <dbReference type="Pfam" id="PF13861"/>
    </source>
</evidence>
<dbReference type="Gene3D" id="2.30.30.910">
    <property type="match status" value="1"/>
</dbReference>
<feature type="domain" description="FlgD Tudor-like" evidence="7">
    <location>
        <begin position="100"/>
        <end position="230"/>
    </location>
</feature>
<organism evidence="8 9">
    <name type="scientific">Marinomonas balearica</name>
    <dbReference type="NCBI Taxonomy" id="491947"/>
    <lineage>
        <taxon>Bacteria</taxon>
        <taxon>Pseudomonadati</taxon>
        <taxon>Pseudomonadota</taxon>
        <taxon>Gammaproteobacteria</taxon>
        <taxon>Oceanospirillales</taxon>
        <taxon>Oceanospirillaceae</taxon>
        <taxon>Marinomonas</taxon>
    </lineage>
</organism>
<proteinExistence type="inferred from homology"/>
<accession>A0A4R6M4H5</accession>
<keyword evidence="8" id="KW-0282">Flagellum</keyword>
<dbReference type="InterPro" id="IPR025963">
    <property type="entry name" value="FLgD_Tudor"/>
</dbReference>
<dbReference type="Pfam" id="PF13860">
    <property type="entry name" value="FlgD_ig"/>
    <property type="match status" value="1"/>
</dbReference>
<keyword evidence="8" id="KW-0966">Cell projection</keyword>
<evidence type="ECO:0000256" key="4">
    <source>
        <dbReference type="ARBA" id="ARBA00024746"/>
    </source>
</evidence>
<dbReference type="Gene3D" id="2.60.40.4070">
    <property type="match status" value="1"/>
</dbReference>
<reference evidence="8 9" key="1">
    <citation type="submission" date="2019-03" db="EMBL/GenBank/DDBJ databases">
        <title>Genomic Encyclopedia of Type Strains, Phase III (KMG-III): the genomes of soil and plant-associated and newly described type strains.</title>
        <authorList>
            <person name="Whitman W."/>
        </authorList>
    </citation>
    <scope>NUCLEOTIDE SEQUENCE [LARGE SCALE GENOMIC DNA]</scope>
    <source>
        <strain evidence="8 9">CECT 7378</strain>
    </source>
</reference>
<sequence length="236" mass="24509">MADTTATTGLNSLISQYGTDSAKIKAGITTDSSAETSSSDSLADKNVFMELYIAQLKNQDPTEPQETGDMVSQMAEFSSLEQLTEMSSSLTSMSEALVSSQALTASTLVGKYAYVDQDTISYDGSNSASIKVSIPTDSTSTSISITDSSGNVIRSGSLDSDGKYTWDGKDDAGEDVAAGDYNIVATSKNVSGESTQLTAQVASRINGVSLNGTDGTSLNINGYGTLKLTDTIDIIG</sequence>
<gene>
    <name evidence="8" type="ORF">DFP79_2783</name>
</gene>
<dbReference type="RefSeq" id="WP_133504511.1">
    <property type="nucleotide sequence ID" value="NZ_SNXC01000014.1"/>
</dbReference>
<evidence type="ECO:0000259" key="6">
    <source>
        <dbReference type="Pfam" id="PF13860"/>
    </source>
</evidence>
<keyword evidence="3 5" id="KW-1005">Bacterial flagellum biogenesis</keyword>
<name>A0A4R6M4H5_9GAMM</name>
<dbReference type="AlphaFoldDB" id="A0A4R6M4H5"/>
<dbReference type="GO" id="GO:0044781">
    <property type="term" value="P:bacterial-type flagellum organization"/>
    <property type="evidence" value="ECO:0007669"/>
    <property type="project" value="UniProtKB-UniRule"/>
</dbReference>
<keyword evidence="8" id="KW-0969">Cilium</keyword>
<keyword evidence="9" id="KW-1185">Reference proteome</keyword>
<comment type="function">
    <text evidence="4 5">Required for flagellar hook formation. May act as a scaffolding protein.</text>
</comment>
<dbReference type="Pfam" id="PF13861">
    <property type="entry name" value="FLgD_tudor"/>
    <property type="match status" value="1"/>
</dbReference>
<evidence type="ECO:0000256" key="1">
    <source>
        <dbReference type="ARBA" id="ARBA00010577"/>
    </source>
</evidence>